<dbReference type="InterPro" id="IPR036249">
    <property type="entry name" value="Thioredoxin-like_sf"/>
</dbReference>
<dbReference type="PANTHER" id="PTHR12151:SF25">
    <property type="entry name" value="LINALOOL DEHYDRATASE_ISOMERASE DOMAIN-CONTAINING PROTEIN"/>
    <property type="match status" value="1"/>
</dbReference>
<comment type="caution">
    <text evidence="5">The sequence shown here is derived from an EMBL/GenBank/DDBJ whole genome shotgun (WGS) entry which is preliminary data.</text>
</comment>
<evidence type="ECO:0000256" key="3">
    <source>
        <dbReference type="SAM" id="SignalP"/>
    </source>
</evidence>
<gene>
    <name evidence="5" type="ORF">J2X19_003940</name>
</gene>
<dbReference type="Proteomes" id="UP001180487">
    <property type="component" value="Unassembled WGS sequence"/>
</dbReference>
<dbReference type="Gene3D" id="3.40.30.10">
    <property type="entry name" value="Glutaredoxin"/>
    <property type="match status" value="1"/>
</dbReference>
<dbReference type="PROSITE" id="PS51257">
    <property type="entry name" value="PROKAR_LIPOPROTEIN"/>
    <property type="match status" value="1"/>
</dbReference>
<evidence type="ECO:0000256" key="2">
    <source>
        <dbReference type="ARBA" id="ARBA00023008"/>
    </source>
</evidence>
<keyword evidence="2" id="KW-0186">Copper</keyword>
<feature type="signal peptide" evidence="3">
    <location>
        <begin position="1"/>
        <end position="25"/>
    </location>
</feature>
<dbReference type="EMBL" id="JAVDXT010000004">
    <property type="protein sequence ID" value="MDR7379246.1"/>
    <property type="molecule type" value="Genomic_DNA"/>
</dbReference>
<feature type="domain" description="Thioredoxin" evidence="4">
    <location>
        <begin position="24"/>
        <end position="203"/>
    </location>
</feature>
<evidence type="ECO:0000256" key="1">
    <source>
        <dbReference type="ARBA" id="ARBA00010996"/>
    </source>
</evidence>
<protein>
    <submittedName>
        <fullName evidence="5">Protein SCO1/2</fullName>
    </submittedName>
</protein>
<dbReference type="RefSeq" id="WP_310375740.1">
    <property type="nucleotide sequence ID" value="NZ_JAVDXT010000004.1"/>
</dbReference>
<accession>A0ABU2CD32</accession>
<evidence type="ECO:0000313" key="5">
    <source>
        <dbReference type="EMBL" id="MDR7379246.1"/>
    </source>
</evidence>
<proteinExistence type="inferred from homology"/>
<dbReference type="InterPro" id="IPR003782">
    <property type="entry name" value="SCO1/SenC"/>
</dbReference>
<dbReference type="SUPFAM" id="SSF52833">
    <property type="entry name" value="Thioredoxin-like"/>
    <property type="match status" value="1"/>
</dbReference>
<organism evidence="5 6">
    <name type="scientific">Rhodoferax ferrireducens</name>
    <dbReference type="NCBI Taxonomy" id="192843"/>
    <lineage>
        <taxon>Bacteria</taxon>
        <taxon>Pseudomonadati</taxon>
        <taxon>Pseudomonadota</taxon>
        <taxon>Betaproteobacteria</taxon>
        <taxon>Burkholderiales</taxon>
        <taxon>Comamonadaceae</taxon>
        <taxon>Rhodoferax</taxon>
    </lineage>
</organism>
<name>A0ABU2CD32_9BURK</name>
<dbReference type="PROSITE" id="PS51352">
    <property type="entry name" value="THIOREDOXIN_2"/>
    <property type="match status" value="1"/>
</dbReference>
<keyword evidence="6" id="KW-1185">Reference proteome</keyword>
<comment type="similarity">
    <text evidence="1">Belongs to the SCO1/2 family.</text>
</comment>
<keyword evidence="3" id="KW-0732">Signal</keyword>
<dbReference type="InterPro" id="IPR013766">
    <property type="entry name" value="Thioredoxin_domain"/>
</dbReference>
<evidence type="ECO:0000259" key="4">
    <source>
        <dbReference type="PROSITE" id="PS51352"/>
    </source>
</evidence>
<sequence>MHKRDAIKKIAASALVISASGLFVACSEPAPKFAAVDVTGADYAKDFQLSDHNGQPRSLKDFAGKLVVVFFGYTQCPDVCPTSMAELAEVKKTLGADGDKLQGIFITVDPQRDTPEILKAYMGNFDPSFLALVPTPEQLAALAKDYKVYYKKVDGSTPTSYTMDHSAGSYVYDTQGRLRLYARYGSGAPALAGDLKLLLKQKT</sequence>
<dbReference type="PANTHER" id="PTHR12151">
    <property type="entry name" value="ELECTRON TRANSPORT PROTIN SCO1/SENC FAMILY MEMBER"/>
    <property type="match status" value="1"/>
</dbReference>
<dbReference type="Pfam" id="PF02630">
    <property type="entry name" value="SCO1-SenC"/>
    <property type="match status" value="1"/>
</dbReference>
<evidence type="ECO:0000313" key="6">
    <source>
        <dbReference type="Proteomes" id="UP001180487"/>
    </source>
</evidence>
<reference evidence="5 6" key="1">
    <citation type="submission" date="2023-07" db="EMBL/GenBank/DDBJ databases">
        <title>Sorghum-associated microbial communities from plants grown in Nebraska, USA.</title>
        <authorList>
            <person name="Schachtman D."/>
        </authorList>
    </citation>
    <scope>NUCLEOTIDE SEQUENCE [LARGE SCALE GENOMIC DNA]</scope>
    <source>
        <strain evidence="5 6">BE313</strain>
    </source>
</reference>
<feature type="chain" id="PRO_5046746053" evidence="3">
    <location>
        <begin position="26"/>
        <end position="203"/>
    </location>
</feature>
<dbReference type="CDD" id="cd02968">
    <property type="entry name" value="SCO"/>
    <property type="match status" value="1"/>
</dbReference>